<dbReference type="SUPFAM" id="SSF49899">
    <property type="entry name" value="Concanavalin A-like lectins/glucanases"/>
    <property type="match status" value="1"/>
</dbReference>
<evidence type="ECO:0000256" key="1">
    <source>
        <dbReference type="ARBA" id="ARBA00022729"/>
    </source>
</evidence>
<protein>
    <submittedName>
        <fullName evidence="4">Concanavalin A-like lectin/glucanases superfamily</fullName>
    </submittedName>
</protein>
<dbReference type="Pfam" id="PF13385">
    <property type="entry name" value="Laminin_G_3"/>
    <property type="match status" value="1"/>
</dbReference>
<dbReference type="Gene3D" id="2.60.120.200">
    <property type="match status" value="1"/>
</dbReference>
<evidence type="ECO:0000256" key="2">
    <source>
        <dbReference type="ARBA" id="ARBA00023157"/>
    </source>
</evidence>
<evidence type="ECO:0000313" key="4">
    <source>
        <dbReference type="EMBL" id="CAB4133488.1"/>
    </source>
</evidence>
<keyword evidence="1" id="KW-0732">Signal</keyword>
<gene>
    <name evidence="4" type="ORF">UFOVP250_206</name>
</gene>
<dbReference type="InterPro" id="IPR006558">
    <property type="entry name" value="LamG-like"/>
</dbReference>
<proteinExistence type="predicted"/>
<dbReference type="SMART" id="SM00560">
    <property type="entry name" value="LamGL"/>
    <property type="match status" value="1"/>
</dbReference>
<dbReference type="Gene3D" id="2.60.120.260">
    <property type="entry name" value="Galactose-binding domain-like"/>
    <property type="match status" value="1"/>
</dbReference>
<organism evidence="4">
    <name type="scientific">uncultured Caudovirales phage</name>
    <dbReference type="NCBI Taxonomy" id="2100421"/>
    <lineage>
        <taxon>Viruses</taxon>
        <taxon>Duplodnaviria</taxon>
        <taxon>Heunggongvirae</taxon>
        <taxon>Uroviricota</taxon>
        <taxon>Caudoviricetes</taxon>
        <taxon>Peduoviridae</taxon>
        <taxon>Maltschvirus</taxon>
        <taxon>Maltschvirus maltsch</taxon>
    </lineage>
</organism>
<name>A0A6J5LFM8_9CAUD</name>
<keyword evidence="4" id="KW-0430">Lectin</keyword>
<evidence type="ECO:0000259" key="3">
    <source>
        <dbReference type="SMART" id="SM00560"/>
    </source>
</evidence>
<keyword evidence="2" id="KW-1015">Disulfide bond</keyword>
<sequence>MTTISSRLSNTGTLLVNGIFDEVTYNTSTPVIKNLLQYTEQFDNAYWSKTNGATISPDVILAPNGTPTADKIVELNGTNFYGIVSNPSNIPFSTTYTHSIYAKAAERTYLAVSFTVVTNGYCTFDLVGGTVNPGSGAIATITAVGNGWYRCTTTVTTASSGSNLLYNLVSSSLISGTGTLSGVAGYGVYIWGAQLELGNVATDYQPISSAGIVSSNTASKQVPNTIYTSGIFDEITYNSTTPVIKNIVPSYSSQMIAINGWSYGPNLSIISNSTTAPDGTQTAATFNGNGSGANEYILKNITFSANTTYTASVWARLSGGTVPTGGSIISASYTVDTVGTQTRSAVSYSGNLTPYWKRFSTTFTNIAAGTYPAFFLADQNNTANVDVWGAQIELGSVATDYQPIGLANVVLSNTASKITSTGNYYVQNQFDEYTGAPFVDASLVAWYDAAQPVSYPGTGTTWYDLSANKNHASINSSVFYNNTTMSMNFLGGYVQIPSSNSLNVMSTAVTASVWFNASVEDTNFRRIISRDQYPNQNWYIEFSGAPVGNIFGWGTTTGTTNVPITPNTWYNVTMTADATTLSLYTNGVLSFNGTSTGFKANSSPIGIGADCFGGTPFLGNISQVMIYNRILSADEVSQNFNALRRRYNL</sequence>
<dbReference type="InterPro" id="IPR013320">
    <property type="entry name" value="ConA-like_dom_sf"/>
</dbReference>
<reference evidence="4" key="1">
    <citation type="submission" date="2020-04" db="EMBL/GenBank/DDBJ databases">
        <authorList>
            <person name="Chiriac C."/>
            <person name="Salcher M."/>
            <person name="Ghai R."/>
            <person name="Kavagutti S V."/>
        </authorList>
    </citation>
    <scope>NUCLEOTIDE SEQUENCE</scope>
</reference>
<accession>A0A6J5LFM8</accession>
<feature type="domain" description="LamG-like jellyroll fold" evidence="3">
    <location>
        <begin position="507"/>
        <end position="634"/>
    </location>
</feature>
<dbReference type="GO" id="GO:0030246">
    <property type="term" value="F:carbohydrate binding"/>
    <property type="evidence" value="ECO:0007669"/>
    <property type="project" value="UniProtKB-KW"/>
</dbReference>
<dbReference type="EMBL" id="LR796270">
    <property type="protein sequence ID" value="CAB4133488.1"/>
    <property type="molecule type" value="Genomic_DNA"/>
</dbReference>